<dbReference type="Proteomes" id="UP000248116">
    <property type="component" value="Unassembled WGS sequence"/>
</dbReference>
<protein>
    <submittedName>
        <fullName evidence="6">Sugar fermentation stimulation protein B</fullName>
    </submittedName>
</protein>
<dbReference type="InterPro" id="IPR038722">
    <property type="entry name" value="Ner_HTH_dom"/>
</dbReference>
<dbReference type="SUPFAM" id="SSF47413">
    <property type="entry name" value="lambda repressor-like DNA-binding domains"/>
    <property type="match status" value="1"/>
</dbReference>
<keyword evidence="4" id="KW-0804">Transcription</keyword>
<gene>
    <name evidence="6" type="ORF">C3920_04110</name>
</gene>
<keyword evidence="7" id="KW-1185">Reference proteome</keyword>
<keyword evidence="3" id="KW-0238">DNA-binding</keyword>
<name>A0ABX5P3Z6_9PROT</name>
<comment type="caution">
    <text evidence="6">The sequence shown here is derived from an EMBL/GenBank/DDBJ whole genome shotgun (WGS) entry which is preliminary data.</text>
</comment>
<comment type="similarity">
    <text evidence="1">Belongs to the ner transcriptional regulatory family.</text>
</comment>
<dbReference type="Gene3D" id="1.10.260.40">
    <property type="entry name" value="lambda repressor-like DNA-binding domains"/>
    <property type="match status" value="1"/>
</dbReference>
<dbReference type="Pfam" id="PF13693">
    <property type="entry name" value="HTH_35"/>
    <property type="match status" value="1"/>
</dbReference>
<organism evidence="6 7">
    <name type="scientific">Novacetimonas pomaceti</name>
    <dbReference type="NCBI Taxonomy" id="2021998"/>
    <lineage>
        <taxon>Bacteria</taxon>
        <taxon>Pseudomonadati</taxon>
        <taxon>Pseudomonadota</taxon>
        <taxon>Alphaproteobacteria</taxon>
        <taxon>Acetobacterales</taxon>
        <taxon>Acetobacteraceae</taxon>
        <taxon>Novacetimonas</taxon>
    </lineage>
</organism>
<sequence length="101" mass="11148">MARKPCGMHVEDIKAALRQQYGSLVSISQQLGLNPNGISATLSRPGYSVKTERRIAQLLGMKPHELFPDRFHVDGSPISFVVDRKPIRRIPASLRQNGVAA</sequence>
<evidence type="ECO:0000256" key="4">
    <source>
        <dbReference type="ARBA" id="ARBA00023163"/>
    </source>
</evidence>
<evidence type="ECO:0000259" key="5">
    <source>
        <dbReference type="Pfam" id="PF13693"/>
    </source>
</evidence>
<evidence type="ECO:0000313" key="6">
    <source>
        <dbReference type="EMBL" id="PYD48497.1"/>
    </source>
</evidence>
<evidence type="ECO:0000256" key="1">
    <source>
        <dbReference type="ARBA" id="ARBA00006157"/>
    </source>
</evidence>
<keyword evidence="2" id="KW-0805">Transcription regulation</keyword>
<evidence type="ECO:0000313" key="7">
    <source>
        <dbReference type="Proteomes" id="UP000248116"/>
    </source>
</evidence>
<reference evidence="6 7" key="1">
    <citation type="submission" date="2018-02" db="EMBL/GenBank/DDBJ databases">
        <authorList>
            <person name="Skraban J."/>
            <person name="Trcek J."/>
        </authorList>
    </citation>
    <scope>NUCLEOTIDE SEQUENCE [LARGE SCALE GENOMIC DNA]</scope>
    <source>
        <strain evidence="6 7">AV446</strain>
    </source>
</reference>
<feature type="domain" description="Ner winged helix-turn-helix DNA-binding" evidence="5">
    <location>
        <begin position="8"/>
        <end position="78"/>
    </location>
</feature>
<proteinExistence type="inferred from homology"/>
<accession>A0ABX5P3Z6</accession>
<dbReference type="InterPro" id="IPR010982">
    <property type="entry name" value="Lambda_DNA-bd_dom_sf"/>
</dbReference>
<evidence type="ECO:0000256" key="2">
    <source>
        <dbReference type="ARBA" id="ARBA00023015"/>
    </source>
</evidence>
<evidence type="ECO:0000256" key="3">
    <source>
        <dbReference type="ARBA" id="ARBA00023125"/>
    </source>
</evidence>
<dbReference type="EMBL" id="PRCW01000031">
    <property type="protein sequence ID" value="PYD48497.1"/>
    <property type="molecule type" value="Genomic_DNA"/>
</dbReference>